<dbReference type="CDD" id="cd00130">
    <property type="entry name" value="PAS"/>
    <property type="match status" value="2"/>
</dbReference>
<dbReference type="Gene3D" id="3.30.70.270">
    <property type="match status" value="1"/>
</dbReference>
<dbReference type="Pfam" id="PF13185">
    <property type="entry name" value="GAF_2"/>
    <property type="match status" value="1"/>
</dbReference>
<dbReference type="Pfam" id="PF01590">
    <property type="entry name" value="GAF"/>
    <property type="match status" value="1"/>
</dbReference>
<dbReference type="Gene3D" id="3.30.450.20">
    <property type="entry name" value="PAS domain"/>
    <property type="match status" value="2"/>
</dbReference>
<dbReference type="PROSITE" id="PS50887">
    <property type="entry name" value="GGDEF"/>
    <property type="match status" value="1"/>
</dbReference>
<evidence type="ECO:0000259" key="4">
    <source>
        <dbReference type="PROSITE" id="PS50112"/>
    </source>
</evidence>
<comment type="catalytic activity">
    <reaction evidence="3">
        <text>2 GTP = 3',3'-c-di-GMP + 2 diphosphate</text>
        <dbReference type="Rhea" id="RHEA:24898"/>
        <dbReference type="ChEBI" id="CHEBI:33019"/>
        <dbReference type="ChEBI" id="CHEBI:37565"/>
        <dbReference type="ChEBI" id="CHEBI:58805"/>
        <dbReference type="EC" id="2.7.7.65"/>
    </reaction>
</comment>
<dbReference type="Pfam" id="PF08447">
    <property type="entry name" value="PAS_3"/>
    <property type="match status" value="2"/>
</dbReference>
<name>A0A443Z3U7_9GAMM</name>
<dbReference type="InterPro" id="IPR013655">
    <property type="entry name" value="PAS_fold_3"/>
</dbReference>
<dbReference type="Gene3D" id="3.30.450.40">
    <property type="match status" value="2"/>
</dbReference>
<feature type="domain" description="PAC" evidence="5">
    <location>
        <begin position="244"/>
        <end position="296"/>
    </location>
</feature>
<dbReference type="NCBIfam" id="TIGR00254">
    <property type="entry name" value="GGDEF"/>
    <property type="match status" value="1"/>
</dbReference>
<dbReference type="OrthoDB" id="5620448at2"/>
<dbReference type="EC" id="2.7.7.65" evidence="2"/>
<gene>
    <name evidence="7" type="ORF">EGC76_06570</name>
</gene>
<dbReference type="PANTHER" id="PTHR45138">
    <property type="entry name" value="REGULATORY COMPONENTS OF SENSORY TRANSDUCTION SYSTEM"/>
    <property type="match status" value="1"/>
</dbReference>
<dbReference type="RefSeq" id="WP_128352207.1">
    <property type="nucleotide sequence ID" value="NZ_RSFE01000004.1"/>
</dbReference>
<dbReference type="Proteomes" id="UP000288789">
    <property type="component" value="Unassembled WGS sequence"/>
</dbReference>
<dbReference type="GO" id="GO:1902201">
    <property type="term" value="P:negative regulation of bacterial-type flagellum-dependent cell motility"/>
    <property type="evidence" value="ECO:0007669"/>
    <property type="project" value="TreeGrafter"/>
</dbReference>
<dbReference type="SUPFAM" id="SSF55781">
    <property type="entry name" value="GAF domain-like"/>
    <property type="match status" value="2"/>
</dbReference>
<evidence type="ECO:0000313" key="8">
    <source>
        <dbReference type="Proteomes" id="UP000288789"/>
    </source>
</evidence>
<feature type="domain" description="PAC" evidence="5">
    <location>
        <begin position="371"/>
        <end position="424"/>
    </location>
</feature>
<dbReference type="InterPro" id="IPR029016">
    <property type="entry name" value="GAF-like_dom_sf"/>
</dbReference>
<dbReference type="PANTHER" id="PTHR45138:SF9">
    <property type="entry name" value="DIGUANYLATE CYCLASE DGCM-RELATED"/>
    <property type="match status" value="1"/>
</dbReference>
<dbReference type="Pfam" id="PF00990">
    <property type="entry name" value="GGDEF"/>
    <property type="match status" value="1"/>
</dbReference>
<dbReference type="PROSITE" id="PS50112">
    <property type="entry name" value="PAS"/>
    <property type="match status" value="2"/>
</dbReference>
<evidence type="ECO:0000313" key="7">
    <source>
        <dbReference type="EMBL" id="RWU11199.1"/>
    </source>
</evidence>
<evidence type="ECO:0000256" key="3">
    <source>
        <dbReference type="ARBA" id="ARBA00034247"/>
    </source>
</evidence>
<dbReference type="SMART" id="SM00091">
    <property type="entry name" value="PAS"/>
    <property type="match status" value="2"/>
</dbReference>
<comment type="cofactor">
    <cofactor evidence="1">
        <name>Mg(2+)</name>
        <dbReference type="ChEBI" id="CHEBI:18420"/>
    </cofactor>
</comment>
<evidence type="ECO:0000259" key="6">
    <source>
        <dbReference type="PROSITE" id="PS50887"/>
    </source>
</evidence>
<dbReference type="InterPro" id="IPR000160">
    <property type="entry name" value="GGDEF_dom"/>
</dbReference>
<dbReference type="NCBIfam" id="TIGR00229">
    <property type="entry name" value="sensory_box"/>
    <property type="match status" value="2"/>
</dbReference>
<feature type="domain" description="PAS" evidence="4">
    <location>
        <begin position="166"/>
        <end position="240"/>
    </location>
</feature>
<dbReference type="AlphaFoldDB" id="A0A443Z3U7"/>
<dbReference type="GO" id="GO:0052621">
    <property type="term" value="F:diguanylate cyclase activity"/>
    <property type="evidence" value="ECO:0007669"/>
    <property type="project" value="UniProtKB-EC"/>
</dbReference>
<sequence length="775" mass="88622">MKSAPVPNNELERLHLLHELDILDTEPEPIFEKITLMVKQLFGVETVLISLIDSDRQWFKSKVGFNASETPREVSMCAHAIAQGSTMVINDTREDPRFIGNPLVTASGGIRFYAGAPIEIAPQTYIGTLCVIDSKPHVFTAQQQQWLETLAEWVKNELLGRFAMSNYEQERQVLAQGPVAAVVWQVEPEAHLIYVAENVERVLGYSETYLLDPEVRYETIVHSADRQELLKRMQAVLDGKQESLEIEYRVVTPSQDIRWVHHFARADRDHSGKIVRVRGYLHDSTKRKNLELSLQHANQSIAMALEAGNLATWEWYLFDQWVEVDHTWEELLGRDETYARNNKWAELIHPQDYQRVRSALQQHLKGKSERFESRFRLLHADGHYIWLHSIGKVIETNEQGLAQRMVGIHHDITSEVMNEQRRRQQEAVLSLVSSVQHEFLFVNDFSEVCDVALPKLMELTDSKAGLIGELPDNSRSRNMLWLHGLRILEDETKNSAYQKLIKQGLDVEVSGELALHVLVRGEPQLCPNPVQPEEAVFHPLELPELKNALILPLYFKQHVVGMLLLANSENGYQREQLATLKPMLNTLGTLMHIRRMDEERQFAVDELRRMATIDELTQIANRRVFIEAAEQRFVEQQRYDMPVSVAIIDLDHFKKVNDSFGHAAGDKVLKQFTDVAKEVLRDGDLLGRQGGEEFGILLPHADINQAMLAAERVRDAIEKTEFSWDGKVIPVSISIGVAQLMATDNDVDRWFARADKALYQAKSEGRNRCIAADEV</sequence>
<dbReference type="InterPro" id="IPR001610">
    <property type="entry name" value="PAC"/>
</dbReference>
<dbReference type="EMBL" id="RSFE01000004">
    <property type="protein sequence ID" value="RWU11199.1"/>
    <property type="molecule type" value="Genomic_DNA"/>
</dbReference>
<evidence type="ECO:0000256" key="2">
    <source>
        <dbReference type="ARBA" id="ARBA00012528"/>
    </source>
</evidence>
<dbReference type="InterPro" id="IPR050469">
    <property type="entry name" value="Diguanylate_Cyclase"/>
</dbReference>
<dbReference type="InterPro" id="IPR000014">
    <property type="entry name" value="PAS"/>
</dbReference>
<dbReference type="SMART" id="SM00267">
    <property type="entry name" value="GGDEF"/>
    <property type="match status" value="1"/>
</dbReference>
<dbReference type="InterPro" id="IPR043128">
    <property type="entry name" value="Rev_trsase/Diguanyl_cyclase"/>
</dbReference>
<dbReference type="SMART" id="SM00086">
    <property type="entry name" value="PAC"/>
    <property type="match status" value="2"/>
</dbReference>
<dbReference type="SUPFAM" id="SSF55073">
    <property type="entry name" value="Nucleotide cyclase"/>
    <property type="match status" value="1"/>
</dbReference>
<proteinExistence type="predicted"/>
<dbReference type="SMART" id="SM00065">
    <property type="entry name" value="GAF"/>
    <property type="match status" value="2"/>
</dbReference>
<accession>A0A443Z3U7</accession>
<evidence type="ECO:0000259" key="5">
    <source>
        <dbReference type="PROSITE" id="PS50113"/>
    </source>
</evidence>
<keyword evidence="8" id="KW-1185">Reference proteome</keyword>
<reference evidence="7 8" key="1">
    <citation type="submission" date="2018-12" db="EMBL/GenBank/DDBJ databases">
        <authorList>
            <person name="Li A."/>
            <person name="Zhang M."/>
            <person name="Zhu H."/>
        </authorList>
    </citation>
    <scope>NUCLEOTIDE SEQUENCE [LARGE SCALE GENOMIC DNA]</scope>
    <source>
        <strain evidence="7 8">R04H25</strain>
    </source>
</reference>
<dbReference type="InterPro" id="IPR000700">
    <property type="entry name" value="PAS-assoc_C"/>
</dbReference>
<dbReference type="SUPFAM" id="SSF55785">
    <property type="entry name" value="PYP-like sensor domain (PAS domain)"/>
    <property type="match status" value="2"/>
</dbReference>
<dbReference type="GO" id="GO:0005886">
    <property type="term" value="C:plasma membrane"/>
    <property type="evidence" value="ECO:0007669"/>
    <property type="project" value="TreeGrafter"/>
</dbReference>
<dbReference type="PROSITE" id="PS50113">
    <property type="entry name" value="PAC"/>
    <property type="match status" value="2"/>
</dbReference>
<dbReference type="InterPro" id="IPR003018">
    <property type="entry name" value="GAF"/>
</dbReference>
<feature type="domain" description="PAS" evidence="4">
    <location>
        <begin position="329"/>
        <end position="367"/>
    </location>
</feature>
<protein>
    <recommendedName>
        <fullName evidence="2">diguanylate cyclase</fullName>
        <ecNumber evidence="2">2.7.7.65</ecNumber>
    </recommendedName>
</protein>
<evidence type="ECO:0000256" key="1">
    <source>
        <dbReference type="ARBA" id="ARBA00001946"/>
    </source>
</evidence>
<organism evidence="7 8">
    <name type="scientific">Pseudidiomarina gelatinasegens</name>
    <dbReference type="NCBI Taxonomy" id="2487740"/>
    <lineage>
        <taxon>Bacteria</taxon>
        <taxon>Pseudomonadati</taxon>
        <taxon>Pseudomonadota</taxon>
        <taxon>Gammaproteobacteria</taxon>
        <taxon>Alteromonadales</taxon>
        <taxon>Idiomarinaceae</taxon>
        <taxon>Pseudidiomarina</taxon>
    </lineage>
</organism>
<dbReference type="InterPro" id="IPR035965">
    <property type="entry name" value="PAS-like_dom_sf"/>
</dbReference>
<dbReference type="InterPro" id="IPR029787">
    <property type="entry name" value="Nucleotide_cyclase"/>
</dbReference>
<dbReference type="GO" id="GO:0043709">
    <property type="term" value="P:cell adhesion involved in single-species biofilm formation"/>
    <property type="evidence" value="ECO:0007669"/>
    <property type="project" value="TreeGrafter"/>
</dbReference>
<feature type="domain" description="GGDEF" evidence="6">
    <location>
        <begin position="641"/>
        <end position="774"/>
    </location>
</feature>
<dbReference type="FunFam" id="3.30.70.270:FF:000001">
    <property type="entry name" value="Diguanylate cyclase domain protein"/>
    <property type="match status" value="1"/>
</dbReference>
<dbReference type="CDD" id="cd01949">
    <property type="entry name" value="GGDEF"/>
    <property type="match status" value="1"/>
</dbReference>
<comment type="caution">
    <text evidence="7">The sequence shown here is derived from an EMBL/GenBank/DDBJ whole genome shotgun (WGS) entry which is preliminary data.</text>
</comment>